<dbReference type="NCBIfam" id="TIGR01171">
    <property type="entry name" value="rplB_bact"/>
    <property type="match status" value="1"/>
</dbReference>
<dbReference type="InterPro" id="IPR012340">
    <property type="entry name" value="NA-bd_OB-fold"/>
</dbReference>
<evidence type="ECO:0000313" key="8">
    <source>
        <dbReference type="EMBL" id="ASQ39832.1"/>
    </source>
</evidence>
<dbReference type="FunFam" id="4.10.950.10:FF:000001">
    <property type="entry name" value="50S ribosomal protein L2"/>
    <property type="match status" value="1"/>
</dbReference>
<dbReference type="Gene3D" id="4.10.950.10">
    <property type="entry name" value="Ribosomal protein L2, domain 3"/>
    <property type="match status" value="1"/>
</dbReference>
<dbReference type="EMBL" id="MF167424">
    <property type="protein sequence ID" value="ASQ39832.1"/>
    <property type="molecule type" value="Genomic_DNA"/>
</dbReference>
<dbReference type="GO" id="GO:0016740">
    <property type="term" value="F:transferase activity"/>
    <property type="evidence" value="ECO:0007669"/>
    <property type="project" value="InterPro"/>
</dbReference>
<sequence length="280" mass="31156">MAIRSYKAYTAGTRNRTVAEFVEITRDKPEKKLTFCQHRKKGRNNQGLITTRHKGGGTKRLYRLVSFKRNLSQLPAKVAEIEYDPNRKTRIALLHNQNGSKEYILHPKGLQVGNLIYSGPEAPIEIGNALPLAKIPLATQVHNVELKPGKGGQLARSAGASAQILAKEGKYVTLRLPSGEMRMVERDCYATIGQLGNIDHGNIKIGKAGRNRWLGKRPTVRGVVMNPVDHPHGGGEGRAPIGRSAPVTPWGKPALGKRTRKNNKYSDKYILRRRKFFDSK</sequence>
<dbReference type="InterPro" id="IPR014722">
    <property type="entry name" value="Rib_uL2_dom2"/>
</dbReference>
<evidence type="ECO:0000256" key="3">
    <source>
        <dbReference type="ARBA" id="ARBA00023274"/>
    </source>
</evidence>
<keyword evidence="2 8" id="KW-0689">Ribosomal protein</keyword>
<gene>
    <name evidence="8" type="primary">rpl2</name>
</gene>
<dbReference type="GO" id="GO:0005762">
    <property type="term" value="C:mitochondrial large ribosomal subunit"/>
    <property type="evidence" value="ECO:0007669"/>
    <property type="project" value="TreeGrafter"/>
</dbReference>
<dbReference type="InterPro" id="IPR005880">
    <property type="entry name" value="Ribosomal_uL2_bac/org-type"/>
</dbReference>
<name>A0A3G1IUX5_9EUKA</name>
<comment type="similarity">
    <text evidence="1">Belongs to the universal ribosomal protein uL2 family.</text>
</comment>
<dbReference type="Gene3D" id="2.40.50.140">
    <property type="entry name" value="Nucleic acid-binding proteins"/>
    <property type="match status" value="1"/>
</dbReference>
<evidence type="ECO:0000256" key="2">
    <source>
        <dbReference type="ARBA" id="ARBA00022980"/>
    </source>
</evidence>
<dbReference type="SUPFAM" id="SSF50104">
    <property type="entry name" value="Translation proteins SH3-like domain"/>
    <property type="match status" value="1"/>
</dbReference>
<dbReference type="InterPro" id="IPR002171">
    <property type="entry name" value="Ribosomal_uL2"/>
</dbReference>
<dbReference type="Pfam" id="PF03947">
    <property type="entry name" value="Ribosomal_L2_C"/>
    <property type="match status" value="1"/>
</dbReference>
<dbReference type="GO" id="GO:0032543">
    <property type="term" value="P:mitochondrial translation"/>
    <property type="evidence" value="ECO:0007669"/>
    <property type="project" value="TreeGrafter"/>
</dbReference>
<geneLocation type="plastid" evidence="8"/>
<feature type="domain" description="Large ribosomal subunit protein uL2 C-terminal" evidence="6">
    <location>
        <begin position="124"/>
        <end position="253"/>
    </location>
</feature>
<accession>A0A3G1IUX5</accession>
<dbReference type="InterPro" id="IPR014726">
    <property type="entry name" value="Ribosomal_uL2_dom3"/>
</dbReference>
<dbReference type="SMART" id="SM01382">
    <property type="entry name" value="Ribosomal_L2_C"/>
    <property type="match status" value="1"/>
</dbReference>
<dbReference type="PANTHER" id="PTHR13691:SF5">
    <property type="entry name" value="LARGE RIBOSOMAL SUBUNIT PROTEIN UL2M"/>
    <property type="match status" value="1"/>
</dbReference>
<evidence type="ECO:0000259" key="7">
    <source>
        <dbReference type="SMART" id="SM01383"/>
    </source>
</evidence>
<dbReference type="FunFam" id="2.30.30.30:FF:000001">
    <property type="entry name" value="50S ribosomal protein L2"/>
    <property type="match status" value="1"/>
</dbReference>
<evidence type="ECO:0000259" key="6">
    <source>
        <dbReference type="SMART" id="SM01382"/>
    </source>
</evidence>
<organism evidence="8">
    <name type="scientific">Glaucocystis sp. BBH</name>
    <dbReference type="NCBI Taxonomy" id="2023628"/>
    <lineage>
        <taxon>Eukaryota</taxon>
        <taxon>Glaucocystophyceae</taxon>
        <taxon>Glaucocystales</taxon>
        <taxon>Glaucocystaceae</taxon>
        <taxon>Glaucocystis</taxon>
    </lineage>
</organism>
<dbReference type="InterPro" id="IPR022669">
    <property type="entry name" value="Ribosomal_uL2_C"/>
</dbReference>
<dbReference type="SUPFAM" id="SSF50249">
    <property type="entry name" value="Nucleic acid-binding proteins"/>
    <property type="match status" value="1"/>
</dbReference>
<dbReference type="Pfam" id="PF00181">
    <property type="entry name" value="Ribosomal_L2_N"/>
    <property type="match status" value="1"/>
</dbReference>
<dbReference type="InterPro" id="IPR022666">
    <property type="entry name" value="Ribosomal_uL2_RNA-bd_dom"/>
</dbReference>
<dbReference type="Gene3D" id="2.30.30.30">
    <property type="match status" value="1"/>
</dbReference>
<dbReference type="InterPro" id="IPR022671">
    <property type="entry name" value="Ribosomal_uL2_CS"/>
</dbReference>
<dbReference type="PIRSF" id="PIRSF002158">
    <property type="entry name" value="Ribosomal_L2"/>
    <property type="match status" value="1"/>
</dbReference>
<dbReference type="PANTHER" id="PTHR13691">
    <property type="entry name" value="RIBOSOMAL PROTEIN L2"/>
    <property type="match status" value="1"/>
</dbReference>
<proteinExistence type="inferred from homology"/>
<evidence type="ECO:0000256" key="1">
    <source>
        <dbReference type="ARBA" id="ARBA00005636"/>
    </source>
</evidence>
<dbReference type="GO" id="GO:0003735">
    <property type="term" value="F:structural constituent of ribosome"/>
    <property type="evidence" value="ECO:0007669"/>
    <property type="project" value="InterPro"/>
</dbReference>
<dbReference type="SMART" id="SM01383">
    <property type="entry name" value="Ribosomal_L2"/>
    <property type="match status" value="1"/>
</dbReference>
<dbReference type="PROSITE" id="PS00467">
    <property type="entry name" value="RIBOSOMAL_L2"/>
    <property type="match status" value="1"/>
</dbReference>
<evidence type="ECO:0000256" key="5">
    <source>
        <dbReference type="SAM" id="MobiDB-lite"/>
    </source>
</evidence>
<keyword evidence="8" id="KW-0934">Plastid</keyword>
<reference evidence="8" key="1">
    <citation type="submission" date="2017-05" db="EMBL/GenBank/DDBJ databases">
        <title>Plastid comparative genomics reveals ancient divergence between Glaucophyte genera.</title>
        <authorList>
            <person name="Figueroa-Martinez F.J."/>
            <person name="Jackson C."/>
            <person name="Reyes-Prieto A."/>
        </authorList>
    </citation>
    <scope>NUCLEOTIDE SEQUENCE</scope>
    <source>
        <strain evidence="8">BBH</strain>
    </source>
</reference>
<dbReference type="HAMAP" id="MF_01320_B">
    <property type="entry name" value="Ribosomal_uL2_B"/>
    <property type="match status" value="1"/>
</dbReference>
<evidence type="ECO:0000256" key="4">
    <source>
        <dbReference type="ARBA" id="ARBA00069872"/>
    </source>
</evidence>
<protein>
    <recommendedName>
        <fullName evidence="4">Large ribosomal subunit protein uL2m</fullName>
    </recommendedName>
</protein>
<dbReference type="AlphaFoldDB" id="A0A3G1IUX5"/>
<feature type="domain" description="Large ribosomal subunit protein uL2 RNA-binding" evidence="7">
    <location>
        <begin position="42"/>
        <end position="118"/>
    </location>
</feature>
<keyword evidence="3" id="KW-0687">Ribonucleoprotein</keyword>
<dbReference type="GO" id="GO:0003723">
    <property type="term" value="F:RNA binding"/>
    <property type="evidence" value="ECO:0007669"/>
    <property type="project" value="InterPro"/>
</dbReference>
<dbReference type="InterPro" id="IPR008991">
    <property type="entry name" value="Translation_prot_SH3-like_sf"/>
</dbReference>
<feature type="region of interest" description="Disordered" evidence="5">
    <location>
        <begin position="226"/>
        <end position="261"/>
    </location>
</feature>